<name>A0A915BUH6_PARUN</name>
<evidence type="ECO:0000313" key="2">
    <source>
        <dbReference type="WBParaSite" id="PgR061_g021_t01"/>
    </source>
</evidence>
<reference evidence="2" key="1">
    <citation type="submission" date="2022-11" db="UniProtKB">
        <authorList>
            <consortium name="WormBaseParasite"/>
        </authorList>
    </citation>
    <scope>IDENTIFICATION</scope>
</reference>
<sequence length="146" mass="16179">LTIGGDGYLKKLLKGFTGFLPHIAPSICIYIQQQMPIIRFIHNQKDGRRSDHLLHGSSGLNKPHDLACASDVPNDAAPGLAGTRSCVTKRIWCVCRIVRLRSNHTIHMVTDDVRTCLLWFVSSSIFNALSSFACDGDRLLISFAKE</sequence>
<protein>
    <submittedName>
        <fullName evidence="2">Uncharacterized protein</fullName>
    </submittedName>
</protein>
<dbReference type="WBParaSite" id="PgR061_g021_t01">
    <property type="protein sequence ID" value="PgR061_g021_t01"/>
    <property type="gene ID" value="PgR061_g021"/>
</dbReference>
<keyword evidence="1" id="KW-1185">Reference proteome</keyword>
<accession>A0A915BUH6</accession>
<dbReference type="AlphaFoldDB" id="A0A915BUH6"/>
<evidence type="ECO:0000313" key="1">
    <source>
        <dbReference type="Proteomes" id="UP000887569"/>
    </source>
</evidence>
<organism evidence="1 2">
    <name type="scientific">Parascaris univalens</name>
    <name type="common">Nematode worm</name>
    <dbReference type="NCBI Taxonomy" id="6257"/>
    <lineage>
        <taxon>Eukaryota</taxon>
        <taxon>Metazoa</taxon>
        <taxon>Ecdysozoa</taxon>
        <taxon>Nematoda</taxon>
        <taxon>Chromadorea</taxon>
        <taxon>Rhabditida</taxon>
        <taxon>Spirurina</taxon>
        <taxon>Ascaridomorpha</taxon>
        <taxon>Ascaridoidea</taxon>
        <taxon>Ascarididae</taxon>
        <taxon>Parascaris</taxon>
    </lineage>
</organism>
<proteinExistence type="predicted"/>
<dbReference type="Proteomes" id="UP000887569">
    <property type="component" value="Unplaced"/>
</dbReference>